<dbReference type="Pfam" id="PF03466">
    <property type="entry name" value="LysR_substrate"/>
    <property type="match status" value="1"/>
</dbReference>
<proteinExistence type="inferred from homology"/>
<reference evidence="6" key="1">
    <citation type="journal article" date="2021" name="PeerJ">
        <title>Extensive microbial diversity within the chicken gut microbiome revealed by metagenomics and culture.</title>
        <authorList>
            <person name="Gilroy R."/>
            <person name="Ravi A."/>
            <person name="Getino M."/>
            <person name="Pursley I."/>
            <person name="Horton D.L."/>
            <person name="Alikhan N.F."/>
            <person name="Baker D."/>
            <person name="Gharbi K."/>
            <person name="Hall N."/>
            <person name="Watson M."/>
            <person name="Adriaenssens E.M."/>
            <person name="Foster-Nyarko E."/>
            <person name="Jarju S."/>
            <person name="Secka A."/>
            <person name="Antonio M."/>
            <person name="Oren A."/>
            <person name="Chaudhuri R.R."/>
            <person name="La Ragione R."/>
            <person name="Hildebrand F."/>
            <person name="Pallen M.J."/>
        </authorList>
    </citation>
    <scope>NUCLEOTIDE SEQUENCE</scope>
    <source>
        <strain evidence="6">CHK198-12963</strain>
    </source>
</reference>
<evidence type="ECO:0000256" key="2">
    <source>
        <dbReference type="ARBA" id="ARBA00023015"/>
    </source>
</evidence>
<dbReference type="InterPro" id="IPR005119">
    <property type="entry name" value="LysR_subst-bd"/>
</dbReference>
<dbReference type="PANTHER" id="PTHR30346">
    <property type="entry name" value="TRANSCRIPTIONAL DUAL REGULATOR HCAR-RELATED"/>
    <property type="match status" value="1"/>
</dbReference>
<dbReference type="Gene3D" id="3.40.190.290">
    <property type="match status" value="1"/>
</dbReference>
<comment type="similarity">
    <text evidence="1">Belongs to the LysR transcriptional regulatory family.</text>
</comment>
<reference evidence="6" key="2">
    <citation type="submission" date="2021-04" db="EMBL/GenBank/DDBJ databases">
        <authorList>
            <person name="Gilroy R."/>
        </authorList>
    </citation>
    <scope>NUCLEOTIDE SEQUENCE</scope>
    <source>
        <strain evidence="6">CHK198-12963</strain>
    </source>
</reference>
<evidence type="ECO:0000259" key="5">
    <source>
        <dbReference type="PROSITE" id="PS50931"/>
    </source>
</evidence>
<dbReference type="SUPFAM" id="SSF46785">
    <property type="entry name" value="Winged helix' DNA-binding domain"/>
    <property type="match status" value="1"/>
</dbReference>
<organism evidence="6 7">
    <name type="scientific">Candidatus Enterocloster excrementigallinarum</name>
    <dbReference type="NCBI Taxonomy" id="2838558"/>
    <lineage>
        <taxon>Bacteria</taxon>
        <taxon>Bacillati</taxon>
        <taxon>Bacillota</taxon>
        <taxon>Clostridia</taxon>
        <taxon>Lachnospirales</taxon>
        <taxon>Lachnospiraceae</taxon>
        <taxon>Enterocloster</taxon>
    </lineage>
</organism>
<dbReference type="FunFam" id="1.10.10.10:FF:000001">
    <property type="entry name" value="LysR family transcriptional regulator"/>
    <property type="match status" value="1"/>
</dbReference>
<dbReference type="Pfam" id="PF00126">
    <property type="entry name" value="HTH_1"/>
    <property type="match status" value="1"/>
</dbReference>
<dbReference type="InterPro" id="IPR036390">
    <property type="entry name" value="WH_DNA-bd_sf"/>
</dbReference>
<keyword evidence="4" id="KW-0804">Transcription</keyword>
<dbReference type="GO" id="GO:0032993">
    <property type="term" value="C:protein-DNA complex"/>
    <property type="evidence" value="ECO:0007669"/>
    <property type="project" value="TreeGrafter"/>
</dbReference>
<dbReference type="PANTHER" id="PTHR30346:SF0">
    <property type="entry name" value="HCA OPERON TRANSCRIPTIONAL ACTIVATOR HCAR"/>
    <property type="match status" value="1"/>
</dbReference>
<dbReference type="AlphaFoldDB" id="A0A9D2PVT0"/>
<dbReference type="GO" id="GO:0003700">
    <property type="term" value="F:DNA-binding transcription factor activity"/>
    <property type="evidence" value="ECO:0007669"/>
    <property type="project" value="InterPro"/>
</dbReference>
<comment type="caution">
    <text evidence="6">The sequence shown here is derived from an EMBL/GenBank/DDBJ whole genome shotgun (WGS) entry which is preliminary data.</text>
</comment>
<dbReference type="Proteomes" id="UP000823863">
    <property type="component" value="Unassembled WGS sequence"/>
</dbReference>
<evidence type="ECO:0000256" key="1">
    <source>
        <dbReference type="ARBA" id="ARBA00009437"/>
    </source>
</evidence>
<keyword evidence="3" id="KW-0238">DNA-binding</keyword>
<dbReference type="Gene3D" id="1.10.10.10">
    <property type="entry name" value="Winged helix-like DNA-binding domain superfamily/Winged helix DNA-binding domain"/>
    <property type="match status" value="1"/>
</dbReference>
<dbReference type="GO" id="GO:0003677">
    <property type="term" value="F:DNA binding"/>
    <property type="evidence" value="ECO:0007669"/>
    <property type="project" value="UniProtKB-KW"/>
</dbReference>
<protein>
    <submittedName>
        <fullName evidence="6">LysR family transcriptional regulator</fullName>
    </submittedName>
</protein>
<dbReference type="PRINTS" id="PR00039">
    <property type="entry name" value="HTHLYSR"/>
</dbReference>
<dbReference type="PROSITE" id="PS50931">
    <property type="entry name" value="HTH_LYSR"/>
    <property type="match status" value="1"/>
</dbReference>
<gene>
    <name evidence="6" type="ORF">H9931_07955</name>
</gene>
<dbReference type="CDD" id="cd05466">
    <property type="entry name" value="PBP2_LTTR_substrate"/>
    <property type="match status" value="1"/>
</dbReference>
<keyword evidence="2" id="KW-0805">Transcription regulation</keyword>
<feature type="domain" description="HTH lysR-type" evidence="5">
    <location>
        <begin position="1"/>
        <end position="58"/>
    </location>
</feature>
<evidence type="ECO:0000256" key="4">
    <source>
        <dbReference type="ARBA" id="ARBA00023163"/>
    </source>
</evidence>
<evidence type="ECO:0000313" key="7">
    <source>
        <dbReference type="Proteomes" id="UP000823863"/>
    </source>
</evidence>
<dbReference type="SUPFAM" id="SSF53850">
    <property type="entry name" value="Periplasmic binding protein-like II"/>
    <property type="match status" value="1"/>
</dbReference>
<sequence length="300" mass="34382">MDMKQLEFFVTACERGSLSKAAECLYTSQPNISKNIRSLERELGRPLLKRSGTGVQPTVYGKTVLEYARLILKNAAAISSMAVPEETNSLCISAYPSNMVARLLVDFYRQWGEDYHIEYQEGAVEEITDHVHQGISEIGIVHVALKQVPVFQHILSHKKLEFVPLDVKKICVYVGANNPLYHRDSIDFQDLPRLKFMRGVRDFFSMEHHLETVSMGVIDTRNLYHAVYTNSDHLIIDLLLHTDVCSLGLEFMHEPYAQYDIKPLAIHGCEPFLQIGYVRDPERAFSPQAQWVVEHFRDML</sequence>
<name>A0A9D2PVT0_9FIRM</name>
<dbReference type="EMBL" id="DWWB01000043">
    <property type="protein sequence ID" value="HJC66636.1"/>
    <property type="molecule type" value="Genomic_DNA"/>
</dbReference>
<evidence type="ECO:0000256" key="3">
    <source>
        <dbReference type="ARBA" id="ARBA00023125"/>
    </source>
</evidence>
<accession>A0A9D2PVT0</accession>
<dbReference type="InterPro" id="IPR036388">
    <property type="entry name" value="WH-like_DNA-bd_sf"/>
</dbReference>
<evidence type="ECO:0000313" key="6">
    <source>
        <dbReference type="EMBL" id="HJC66636.1"/>
    </source>
</evidence>
<dbReference type="InterPro" id="IPR000847">
    <property type="entry name" value="LysR_HTH_N"/>
</dbReference>